<dbReference type="Gramene" id="OGLUM10G19620.1">
    <property type="protein sequence ID" value="OGLUM10G19620.1"/>
    <property type="gene ID" value="OGLUM10G19620"/>
</dbReference>
<sequence>MHLPAQTNAMQVNKMEIEQEVQEKRPGTQQAATHELAGDGHKAKERERQKEKKDEIQIEGKNIVIIFEKMKS</sequence>
<keyword evidence="3" id="KW-1185">Reference proteome</keyword>
<dbReference type="AlphaFoldDB" id="A0A0E0BE63"/>
<dbReference type="HOGENOM" id="CLU_2726271_0_0_1"/>
<reference evidence="2" key="2">
    <citation type="submission" date="2018-05" db="EMBL/GenBank/DDBJ databases">
        <title>OgluRS3 (Oryza glumaepatula Reference Sequence Version 3).</title>
        <authorList>
            <person name="Zhang J."/>
            <person name="Kudrna D."/>
            <person name="Lee S."/>
            <person name="Talag J."/>
            <person name="Welchert J."/>
            <person name="Wing R.A."/>
        </authorList>
    </citation>
    <scope>NUCLEOTIDE SEQUENCE [LARGE SCALE GENOMIC DNA]</scope>
</reference>
<reference evidence="2" key="1">
    <citation type="submission" date="2015-04" db="UniProtKB">
        <authorList>
            <consortium name="EnsemblPlants"/>
        </authorList>
    </citation>
    <scope>IDENTIFICATION</scope>
</reference>
<feature type="compositionally biased region" description="Basic and acidic residues" evidence="1">
    <location>
        <begin position="36"/>
        <end position="55"/>
    </location>
</feature>
<evidence type="ECO:0000256" key="1">
    <source>
        <dbReference type="SAM" id="MobiDB-lite"/>
    </source>
</evidence>
<dbReference type="Proteomes" id="UP000026961">
    <property type="component" value="Chromosome 10"/>
</dbReference>
<proteinExistence type="predicted"/>
<name>A0A0E0BE63_9ORYZ</name>
<accession>A0A0E0BE63</accession>
<dbReference type="EnsemblPlants" id="OGLUM10G19620.1">
    <property type="protein sequence ID" value="OGLUM10G19620.1"/>
    <property type="gene ID" value="OGLUM10G19620"/>
</dbReference>
<feature type="region of interest" description="Disordered" evidence="1">
    <location>
        <begin position="19"/>
        <end position="55"/>
    </location>
</feature>
<evidence type="ECO:0000313" key="2">
    <source>
        <dbReference type="EnsemblPlants" id="OGLUM10G19620.1"/>
    </source>
</evidence>
<organism evidence="2">
    <name type="scientific">Oryza glumipatula</name>
    <dbReference type="NCBI Taxonomy" id="40148"/>
    <lineage>
        <taxon>Eukaryota</taxon>
        <taxon>Viridiplantae</taxon>
        <taxon>Streptophyta</taxon>
        <taxon>Embryophyta</taxon>
        <taxon>Tracheophyta</taxon>
        <taxon>Spermatophyta</taxon>
        <taxon>Magnoliopsida</taxon>
        <taxon>Liliopsida</taxon>
        <taxon>Poales</taxon>
        <taxon>Poaceae</taxon>
        <taxon>BOP clade</taxon>
        <taxon>Oryzoideae</taxon>
        <taxon>Oryzeae</taxon>
        <taxon>Oryzinae</taxon>
        <taxon>Oryza</taxon>
    </lineage>
</organism>
<protein>
    <submittedName>
        <fullName evidence="2">Uncharacterized protein</fullName>
    </submittedName>
</protein>
<evidence type="ECO:0000313" key="3">
    <source>
        <dbReference type="Proteomes" id="UP000026961"/>
    </source>
</evidence>